<dbReference type="AlphaFoldDB" id="A0A7J7IHX5"/>
<proteinExistence type="predicted"/>
<reference evidence="2 3" key="1">
    <citation type="journal article" date="2020" name="J. Phycol.">
        <title>Comparative genome analysis reveals Cyanidiococcus gen. nov., a new extremophilic red algal genus sister to Cyanidioschyzon (Cyanidioschyzonaceae, Rhodophyta).</title>
        <authorList>
            <person name="Liu S.-L."/>
            <person name="Chiang Y.-R."/>
            <person name="Yoon H.S."/>
            <person name="Fu H.-Y."/>
        </authorList>
    </citation>
    <scope>NUCLEOTIDE SEQUENCE [LARGE SCALE GENOMIC DNA]</scope>
    <source>
        <strain evidence="2 3">THAL066</strain>
    </source>
</reference>
<organism evidence="2 3">
    <name type="scientific">Cyanidiococcus yangmingshanensis</name>
    <dbReference type="NCBI Taxonomy" id="2690220"/>
    <lineage>
        <taxon>Eukaryota</taxon>
        <taxon>Rhodophyta</taxon>
        <taxon>Bangiophyceae</taxon>
        <taxon>Cyanidiales</taxon>
        <taxon>Cyanidiaceae</taxon>
        <taxon>Cyanidiococcus</taxon>
    </lineage>
</organism>
<dbReference type="EMBL" id="VWRR01000009">
    <property type="protein sequence ID" value="KAF6002703.1"/>
    <property type="molecule type" value="Genomic_DNA"/>
</dbReference>
<accession>A0A7J7IHX5</accession>
<feature type="compositionally biased region" description="Low complexity" evidence="1">
    <location>
        <begin position="119"/>
        <end position="131"/>
    </location>
</feature>
<sequence length="278" mass="30018">MGAVEQLIYAELQARILRNKYKPSPEERDALKKCRSTALRRAFLSGAAAGLAVWLLVSRPSRSHWGTLGLIRWNVLRQTRFSGNESGWNVGTARMPTSEQTFSADLPANQGKGGGGPRSGTNGSETSTSNGASGGETGAERSRVWSRGLLVACGTLVGAYYGAQSTGTRCLEDVLALGQRSAMANEIRAILWDAKISLGSREENIPSTSHSEYGREYGTPATLPELDTDSKNQRPVENGMDSEPLERESDANFATRGASRRYRAVAGETRLWCSMGRG</sequence>
<evidence type="ECO:0000313" key="2">
    <source>
        <dbReference type="EMBL" id="KAF6002703.1"/>
    </source>
</evidence>
<dbReference type="OrthoDB" id="10575072at2759"/>
<evidence type="ECO:0000313" key="3">
    <source>
        <dbReference type="Proteomes" id="UP000530660"/>
    </source>
</evidence>
<evidence type="ECO:0000256" key="1">
    <source>
        <dbReference type="SAM" id="MobiDB-lite"/>
    </source>
</evidence>
<keyword evidence="3" id="KW-1185">Reference proteome</keyword>
<gene>
    <name evidence="2" type="ORF">F1559_002014</name>
</gene>
<feature type="region of interest" description="Disordered" evidence="1">
    <location>
        <begin position="203"/>
        <end position="254"/>
    </location>
</feature>
<feature type="region of interest" description="Disordered" evidence="1">
    <location>
        <begin position="103"/>
        <end position="139"/>
    </location>
</feature>
<protein>
    <submittedName>
        <fullName evidence="2">Uncharacterized protein</fullName>
    </submittedName>
</protein>
<comment type="caution">
    <text evidence="2">The sequence shown here is derived from an EMBL/GenBank/DDBJ whole genome shotgun (WGS) entry which is preliminary data.</text>
</comment>
<name>A0A7J7IHX5_9RHOD</name>
<dbReference type="Proteomes" id="UP000530660">
    <property type="component" value="Unassembled WGS sequence"/>
</dbReference>